<feature type="repeat" description="WD" evidence="3">
    <location>
        <begin position="921"/>
        <end position="953"/>
    </location>
</feature>
<protein>
    <submittedName>
        <fullName evidence="5">Notchless protein homolog 1 [Bos taurus]</fullName>
    </submittedName>
</protein>
<sequence length="1306" mass="143022">MGVSTLAIVEKKAMVYSVILMGMLLTRATQDDELEKLVPSSSARYSSGAALKLKRGPCTQGTRMNVLDEMYQWASKPDAGNVYWMSGMAGTGKTTIAYSLCERLDAESNRMLGASFFCSRLLPECRSVGNIIPSIAYQLAHRSRAFRHALYEAIKKTPEALDGAPSLQFDLLLTEPLSDPELKRTFSTSMVVVIDALDECEDETSTRQILEVLLTKSEGLPIKFVVSSRPEATIRDQMAKNDQGVVLHELDKQEVQIDIKAYLREGLAPMNPSDSEIEKLVERAGVLFIYAATVIRYVGYDEFGRNPRARLKSVLGLAEKRGTGQTKEIDQLYGAILEAAMNDDELEQPDRDDMKLILNTVVCARAPLTIDALNALLKLGDIERVNAALRPLWSVLHVKGPGIPITTLHASFPDYLTDPQRSGNSEWYCNAAIHHCILAQRSLECIRDTRPQFNICNLESSYLDDNEVPDLDMRVERCVSIQLRYACQYWSTHLDLGGSETGAAQALLILLGQFLANHLFLWLEVMNLTKNNSSTPGNLTLAKRWLTKHSANRELVDMMQDAVRFALTIVSSPVSGSTPHIYVSIFPFLPPNSPIRKHYASRIRGTIQVNGTALDQRKPLLAQWPTGTNGVGACSPDGTLISIASGFPDVRISLIDTSSGRLVQDFPYDNFECIWCVAFAPDGAGVASGTDDKEIWVWDIGSGQLVLGPLQGHEGPVFSIIFSHDGSYIISGSSDKTIHIWDAHSGKPLFTPLVGHTGTITSLAISSDDTKIISGSEDATICVWDVQNGCLALDPITGHIGSVVSVALSPDDKFIASCSIDSTMVWDSQTGECFLGRFPSKCSVAFSPDGAYISAGSEDGSIEIWDASTGRTVSGLIKEHYAPVTVLAYSSDGTRIISYSDEDGTLSLFDAYSITTPINPISGHTKPVFSIDVSPDGKHVVSGSGDMTVCVWNPLKGQVVLGPLTGHVDHVNFVRYSADGSRFLSCAKDATLRQWDAQTGECIQTDQIIRAADPSAKYRAWFFVAAYSPDGTSIATISVDGWVCVWSSNSGELVLRQFEETRMGRSVGFSSDGATLITGWDDGTIQTWDIQNSQLTSEADPQGVSPPLSAFTFSLDWSSLIVAPSGAQAEKPPVFYQMDSRTRALTPSSFKGHTARITFVDFSRESTHVVSGSEDQTVHVWNTKAGTSIFGPLRGHQNSVTSLAFSPDSTYVASGSHDTDIRIWDIRQYNSSDEFSADSGVTEWVLDNNGWVVDGQQRRLIWVPPNLRASLLWPRNVALLSRNGYMRLNFEGSFFGEVWANCWITR</sequence>
<dbReference type="Gene3D" id="2.130.10.10">
    <property type="entry name" value="YVTN repeat-like/Quinoprotein amine dehydrogenase"/>
    <property type="match status" value="5"/>
</dbReference>
<accession>A0A0K6G7V7</accession>
<keyword evidence="2" id="KW-0677">Repeat</keyword>
<evidence type="ECO:0000259" key="4">
    <source>
        <dbReference type="Pfam" id="PF24883"/>
    </source>
</evidence>
<dbReference type="InterPro" id="IPR027417">
    <property type="entry name" value="P-loop_NTPase"/>
</dbReference>
<evidence type="ECO:0000256" key="2">
    <source>
        <dbReference type="ARBA" id="ARBA00022737"/>
    </source>
</evidence>
<dbReference type="InterPro" id="IPR001680">
    <property type="entry name" value="WD40_rpt"/>
</dbReference>
<dbReference type="CDD" id="cd00200">
    <property type="entry name" value="WD40"/>
    <property type="match status" value="2"/>
</dbReference>
<proteinExistence type="predicted"/>
<organism evidence="5 6">
    <name type="scientific">Rhizoctonia solani</name>
    <dbReference type="NCBI Taxonomy" id="456999"/>
    <lineage>
        <taxon>Eukaryota</taxon>
        <taxon>Fungi</taxon>
        <taxon>Dikarya</taxon>
        <taxon>Basidiomycota</taxon>
        <taxon>Agaricomycotina</taxon>
        <taxon>Agaricomycetes</taxon>
        <taxon>Cantharellales</taxon>
        <taxon>Ceratobasidiaceae</taxon>
        <taxon>Rhizoctonia</taxon>
    </lineage>
</organism>
<dbReference type="InterPro" id="IPR020472">
    <property type="entry name" value="WD40_PAC1"/>
</dbReference>
<feature type="repeat" description="WD" evidence="3">
    <location>
        <begin position="964"/>
        <end position="1005"/>
    </location>
</feature>
<evidence type="ECO:0000313" key="6">
    <source>
        <dbReference type="Proteomes" id="UP000044841"/>
    </source>
</evidence>
<dbReference type="PROSITE" id="PS50294">
    <property type="entry name" value="WD_REPEATS_REGION"/>
    <property type="match status" value="7"/>
</dbReference>
<reference evidence="5 6" key="1">
    <citation type="submission" date="2015-07" db="EMBL/GenBank/DDBJ databases">
        <authorList>
            <person name="Noorani M."/>
        </authorList>
    </citation>
    <scope>NUCLEOTIDE SEQUENCE [LARGE SCALE GENOMIC DNA]</scope>
    <source>
        <strain evidence="5">BBA 69670</strain>
    </source>
</reference>
<dbReference type="InterPro" id="IPR015943">
    <property type="entry name" value="WD40/YVTN_repeat-like_dom_sf"/>
</dbReference>
<keyword evidence="6" id="KW-1185">Reference proteome</keyword>
<dbReference type="EMBL" id="CYGV01001482">
    <property type="protein sequence ID" value="CUA74718.1"/>
    <property type="molecule type" value="Genomic_DNA"/>
</dbReference>
<evidence type="ECO:0000313" key="5">
    <source>
        <dbReference type="EMBL" id="CUA74718.1"/>
    </source>
</evidence>
<dbReference type="InterPro" id="IPR019775">
    <property type="entry name" value="WD40_repeat_CS"/>
</dbReference>
<dbReference type="PROSITE" id="PS00678">
    <property type="entry name" value="WD_REPEATS_1"/>
    <property type="match status" value="7"/>
</dbReference>
<dbReference type="Pfam" id="PF00400">
    <property type="entry name" value="WD40"/>
    <property type="match status" value="10"/>
</dbReference>
<dbReference type="PANTHER" id="PTHR22847:SF637">
    <property type="entry name" value="WD REPEAT DOMAIN 5B"/>
    <property type="match status" value="1"/>
</dbReference>
<keyword evidence="1 3" id="KW-0853">WD repeat</keyword>
<dbReference type="GO" id="GO:1990234">
    <property type="term" value="C:transferase complex"/>
    <property type="evidence" value="ECO:0007669"/>
    <property type="project" value="UniProtKB-ARBA"/>
</dbReference>
<dbReference type="InterPro" id="IPR036322">
    <property type="entry name" value="WD40_repeat_dom_sf"/>
</dbReference>
<feature type="repeat" description="WD" evidence="3">
    <location>
        <begin position="753"/>
        <end position="789"/>
    </location>
</feature>
<feature type="repeat" description="WD" evidence="3">
    <location>
        <begin position="796"/>
        <end position="824"/>
    </location>
</feature>
<name>A0A0K6G7V7_9AGAM</name>
<dbReference type="PRINTS" id="PR00320">
    <property type="entry name" value="GPROTEINBRPT"/>
</dbReference>
<dbReference type="SMART" id="SM00320">
    <property type="entry name" value="WD40"/>
    <property type="match status" value="12"/>
</dbReference>
<dbReference type="SUPFAM" id="SSF50978">
    <property type="entry name" value="WD40 repeat-like"/>
    <property type="match status" value="2"/>
</dbReference>
<dbReference type="Pfam" id="PF24883">
    <property type="entry name" value="NPHP3_N"/>
    <property type="match status" value="1"/>
</dbReference>
<evidence type="ECO:0000256" key="3">
    <source>
        <dbReference type="PROSITE-ProRule" id="PRU00221"/>
    </source>
</evidence>
<feature type="repeat" description="WD" evidence="3">
    <location>
        <begin position="674"/>
        <end position="708"/>
    </location>
</feature>
<feature type="repeat" description="WD" evidence="3">
    <location>
        <begin position="710"/>
        <end position="751"/>
    </location>
</feature>
<feature type="repeat" description="WD" evidence="3">
    <location>
        <begin position="1066"/>
        <end position="1098"/>
    </location>
</feature>
<dbReference type="PROSITE" id="PS50082">
    <property type="entry name" value="WD_REPEATS_2"/>
    <property type="match status" value="10"/>
</dbReference>
<feature type="repeat" description="WD" evidence="3">
    <location>
        <begin position="1150"/>
        <end position="1191"/>
    </location>
</feature>
<gene>
    <name evidence="5" type="ORF">RSOLAG22IIIB_11429</name>
</gene>
<dbReference type="Proteomes" id="UP000044841">
    <property type="component" value="Unassembled WGS sequence"/>
</dbReference>
<feature type="domain" description="Nephrocystin 3-like N-terminal" evidence="4">
    <location>
        <begin position="69"/>
        <end position="229"/>
    </location>
</feature>
<dbReference type="Gene3D" id="3.40.50.300">
    <property type="entry name" value="P-loop containing nucleotide triphosphate hydrolases"/>
    <property type="match status" value="1"/>
</dbReference>
<dbReference type="InterPro" id="IPR056884">
    <property type="entry name" value="NPHP3-like_N"/>
</dbReference>
<feature type="repeat" description="WD" evidence="3">
    <location>
        <begin position="843"/>
        <end position="875"/>
    </location>
</feature>
<dbReference type="PANTHER" id="PTHR22847">
    <property type="entry name" value="WD40 REPEAT PROTEIN"/>
    <property type="match status" value="1"/>
</dbReference>
<evidence type="ECO:0000256" key="1">
    <source>
        <dbReference type="ARBA" id="ARBA00022574"/>
    </source>
</evidence>
<dbReference type="SUPFAM" id="SSF52540">
    <property type="entry name" value="P-loop containing nucleoside triphosphate hydrolases"/>
    <property type="match status" value="1"/>
</dbReference>
<feature type="repeat" description="WD" evidence="3">
    <location>
        <begin position="1193"/>
        <end position="1234"/>
    </location>
</feature>